<proteinExistence type="predicted"/>
<dbReference type="Proteomes" id="UP000095287">
    <property type="component" value="Unplaced"/>
</dbReference>
<name>A0A1I7YDL6_9BILA</name>
<evidence type="ECO:0000313" key="1">
    <source>
        <dbReference type="Proteomes" id="UP000095287"/>
    </source>
</evidence>
<keyword evidence="1" id="KW-1185">Reference proteome</keyword>
<evidence type="ECO:0000313" key="2">
    <source>
        <dbReference type="WBParaSite" id="L893_g15282.t1"/>
    </source>
</evidence>
<dbReference type="AlphaFoldDB" id="A0A1I7YDL6"/>
<reference evidence="2" key="1">
    <citation type="submission" date="2016-11" db="UniProtKB">
        <authorList>
            <consortium name="WormBaseParasite"/>
        </authorList>
    </citation>
    <scope>IDENTIFICATION</scope>
</reference>
<protein>
    <submittedName>
        <fullName evidence="2">Uncharacterized protein</fullName>
    </submittedName>
</protein>
<dbReference type="WBParaSite" id="L893_g15282.t1">
    <property type="protein sequence ID" value="L893_g15282.t1"/>
    <property type="gene ID" value="L893_g15282"/>
</dbReference>
<organism evidence="1 2">
    <name type="scientific">Steinernema glaseri</name>
    <dbReference type="NCBI Taxonomy" id="37863"/>
    <lineage>
        <taxon>Eukaryota</taxon>
        <taxon>Metazoa</taxon>
        <taxon>Ecdysozoa</taxon>
        <taxon>Nematoda</taxon>
        <taxon>Chromadorea</taxon>
        <taxon>Rhabditida</taxon>
        <taxon>Tylenchina</taxon>
        <taxon>Panagrolaimomorpha</taxon>
        <taxon>Strongyloidoidea</taxon>
        <taxon>Steinernematidae</taxon>
        <taxon>Steinernema</taxon>
    </lineage>
</organism>
<accession>A0A1I7YDL6</accession>
<sequence length="175" mass="21035">MMLKTFRRWLRNCILRRKRSYGMNESDKQLLMEEPFHYSSRECIMLPLEYAPQKDGKRFEVIPVPGDELLQAVSKCLCLMSMSQTVSVSHLRQTLGWPAKSAHYSLALTDMFRRVRRFLRRLWPWKRTLRIQSVFLQEEFEWDDDVVLNMFYPLSREIPSKRVVIDGPFVYLFPH</sequence>